<evidence type="ECO:0000256" key="9">
    <source>
        <dbReference type="SAM" id="MobiDB-lite"/>
    </source>
</evidence>
<accession>A0A1S3K5L7</accession>
<evidence type="ECO:0000313" key="11">
    <source>
        <dbReference type="RefSeq" id="XP_013417802.1"/>
    </source>
</evidence>
<dbReference type="GeneID" id="106178939"/>
<name>A0A1S3K5L7_LINAN</name>
<dbReference type="InterPro" id="IPR002129">
    <property type="entry name" value="PyrdxlP-dep_de-COase"/>
</dbReference>
<dbReference type="KEGG" id="lak:106178939"/>
<dbReference type="STRING" id="7574.A0A1S3K5L7"/>
<protein>
    <submittedName>
        <fullName evidence="11">Glutamate decarboxylase 1-like</fullName>
    </submittedName>
</protein>
<comment type="cofactor">
    <cofactor evidence="1 7 8">
        <name>pyridoxal 5'-phosphate</name>
        <dbReference type="ChEBI" id="CHEBI:597326"/>
    </cofactor>
</comment>
<evidence type="ECO:0000256" key="8">
    <source>
        <dbReference type="RuleBase" id="RU000382"/>
    </source>
</evidence>
<evidence type="ECO:0000256" key="5">
    <source>
        <dbReference type="ARBA" id="ARBA00022898"/>
    </source>
</evidence>
<dbReference type="InterPro" id="IPR015421">
    <property type="entry name" value="PyrdxlP-dep_Trfase_major"/>
</dbReference>
<feature type="region of interest" description="Disordered" evidence="9">
    <location>
        <begin position="22"/>
        <end position="46"/>
    </location>
</feature>
<evidence type="ECO:0000256" key="3">
    <source>
        <dbReference type="ARBA" id="ARBA00011738"/>
    </source>
</evidence>
<evidence type="ECO:0000256" key="6">
    <source>
        <dbReference type="ARBA" id="ARBA00023239"/>
    </source>
</evidence>
<dbReference type="FunFam" id="3.40.640.10:FF:000016">
    <property type="entry name" value="Glutamate decarboxylase like 1"/>
    <property type="match status" value="1"/>
</dbReference>
<dbReference type="Proteomes" id="UP000085678">
    <property type="component" value="Unplaced"/>
</dbReference>
<dbReference type="PANTHER" id="PTHR45677">
    <property type="entry name" value="GLUTAMATE DECARBOXYLASE-RELATED"/>
    <property type="match status" value="1"/>
</dbReference>
<comment type="subunit">
    <text evidence="3">Homodimer.</text>
</comment>
<keyword evidence="4" id="KW-0210">Decarboxylase</keyword>
<dbReference type="GO" id="GO:0009449">
    <property type="term" value="P:gamma-aminobutyric acid biosynthetic process"/>
    <property type="evidence" value="ECO:0007669"/>
    <property type="project" value="TreeGrafter"/>
</dbReference>
<evidence type="ECO:0000256" key="7">
    <source>
        <dbReference type="PIRSR" id="PIRSR602129-50"/>
    </source>
</evidence>
<dbReference type="Pfam" id="PF00282">
    <property type="entry name" value="Pyridoxal_deC"/>
    <property type="match status" value="1"/>
</dbReference>
<dbReference type="InParanoid" id="A0A1S3K5L7"/>
<dbReference type="AlphaFoldDB" id="A0A1S3K5L7"/>
<dbReference type="GO" id="GO:0030170">
    <property type="term" value="F:pyridoxal phosphate binding"/>
    <property type="evidence" value="ECO:0007669"/>
    <property type="project" value="InterPro"/>
</dbReference>
<keyword evidence="10" id="KW-1185">Reference proteome</keyword>
<comment type="similarity">
    <text evidence="2 8">Belongs to the group II decarboxylase family.</text>
</comment>
<dbReference type="InterPro" id="IPR015424">
    <property type="entry name" value="PyrdxlP-dep_Trfase"/>
</dbReference>
<gene>
    <name evidence="11" type="primary">LOC106178939</name>
</gene>
<dbReference type="Gene3D" id="3.90.1150.170">
    <property type="match status" value="1"/>
</dbReference>
<dbReference type="GO" id="GO:0005737">
    <property type="term" value="C:cytoplasm"/>
    <property type="evidence" value="ECO:0007669"/>
    <property type="project" value="TreeGrafter"/>
</dbReference>
<reference evidence="11" key="1">
    <citation type="submission" date="2025-08" db="UniProtKB">
        <authorList>
            <consortium name="RefSeq"/>
        </authorList>
    </citation>
    <scope>IDENTIFICATION</scope>
    <source>
        <tissue evidence="11">Gonads</tissue>
    </source>
</reference>
<sequence length="550" mass="62052">MSSSFDLEAVLRYQRRRNAFKAGHASKNRLSQDDESNQKKKVQESSDWTPFEGVYGRDLLPTPQGSARTMQFFLELTDILMEYVRKSNDRSSKVLDFHHPHQLKEEMGHCLELPETARDLEQILSDCKETLKYCVKTGHPRFFNQISSGLDVIALAGEWLTATANTNMFTYEIAPVFTLMEDMVLQRMRQVIGWEDGDGIFAPGGAISNLYGVLVARFRANPDVKSKGLNGLPRMVMFTSEDSHFSFKSAGAVLGIGTDNVMAIKTDKRGKMIPAELEKAIVAAKIDGAVPFFVNATGGTTVYGAYDPIDEIADVCEKHNIWLHVDCAWGGGVLVSSKHKHLVKGIHRADSVTWNPHKMLGVTLQCSAILLKHKDLLAHCNSMCADYLFQQDKNYDVSYDTGDKAIQCGRHNDIFKFWLMWRAKGDAGLESHINRLFDLKRYMLDRLAAREGFEMVLEEPECTNICFWYVPRCMRKMAPGPDRDYKLNLVAPRVKGLMMEAGTTMIGYQPHGNQPNFFRMIISNNASTKSDIDFLLDEIERLGEEASSEI</sequence>
<dbReference type="PANTHER" id="PTHR45677:SF10">
    <property type="entry name" value="GLUTAMATE DECARBOXYLASE"/>
    <property type="match status" value="1"/>
</dbReference>
<dbReference type="InterPro" id="IPR021115">
    <property type="entry name" value="Pyridoxal-P_BS"/>
</dbReference>
<evidence type="ECO:0000313" key="10">
    <source>
        <dbReference type="Proteomes" id="UP000085678"/>
    </source>
</evidence>
<evidence type="ECO:0000256" key="2">
    <source>
        <dbReference type="ARBA" id="ARBA00009533"/>
    </source>
</evidence>
<keyword evidence="6 8" id="KW-0456">Lyase</keyword>
<dbReference type="PROSITE" id="PS00392">
    <property type="entry name" value="DDC_GAD_HDC_YDC"/>
    <property type="match status" value="1"/>
</dbReference>
<keyword evidence="5 7" id="KW-0663">Pyridoxal phosphate</keyword>
<dbReference type="GO" id="GO:0004351">
    <property type="term" value="F:glutamate decarboxylase activity"/>
    <property type="evidence" value="ECO:0007669"/>
    <property type="project" value="TreeGrafter"/>
</dbReference>
<evidence type="ECO:0000256" key="1">
    <source>
        <dbReference type="ARBA" id="ARBA00001933"/>
    </source>
</evidence>
<dbReference type="SUPFAM" id="SSF53383">
    <property type="entry name" value="PLP-dependent transferases"/>
    <property type="match status" value="1"/>
</dbReference>
<dbReference type="OMA" id="RHATYHA"/>
<dbReference type="Gene3D" id="3.40.640.10">
    <property type="entry name" value="Type I PLP-dependent aspartate aminotransferase-like (Major domain)"/>
    <property type="match status" value="1"/>
</dbReference>
<proteinExistence type="inferred from homology"/>
<dbReference type="FunCoup" id="A0A1S3K5L7">
    <property type="interactions" value="387"/>
</dbReference>
<evidence type="ECO:0000256" key="4">
    <source>
        <dbReference type="ARBA" id="ARBA00022793"/>
    </source>
</evidence>
<organism evidence="10 11">
    <name type="scientific">Lingula anatina</name>
    <name type="common">Brachiopod</name>
    <name type="synonym">Lingula unguis</name>
    <dbReference type="NCBI Taxonomy" id="7574"/>
    <lineage>
        <taxon>Eukaryota</taxon>
        <taxon>Metazoa</taxon>
        <taxon>Spiralia</taxon>
        <taxon>Lophotrochozoa</taxon>
        <taxon>Brachiopoda</taxon>
        <taxon>Linguliformea</taxon>
        <taxon>Lingulata</taxon>
        <taxon>Lingulida</taxon>
        <taxon>Linguloidea</taxon>
        <taxon>Lingulidae</taxon>
        <taxon>Lingula</taxon>
    </lineage>
</organism>
<feature type="modified residue" description="N6-(pyridoxal phosphate)lysine" evidence="7">
    <location>
        <position position="358"/>
    </location>
</feature>
<dbReference type="RefSeq" id="XP_013417802.1">
    <property type="nucleotide sequence ID" value="XM_013562348.1"/>
</dbReference>
<dbReference type="OrthoDB" id="392571at2759"/>
<dbReference type="CDD" id="cd06450">
    <property type="entry name" value="DOPA_deC_like"/>
    <property type="match status" value="1"/>
</dbReference>
<feature type="compositionally biased region" description="Basic and acidic residues" evidence="9">
    <location>
        <begin position="30"/>
        <end position="44"/>
    </location>
</feature>